<proteinExistence type="predicted"/>
<comment type="caution">
    <text evidence="2">The sequence shown here is derived from an EMBL/GenBank/DDBJ whole genome shotgun (WGS) entry which is preliminary data.</text>
</comment>
<protein>
    <recommendedName>
        <fullName evidence="1">Mycothiol-dependent maleylpyruvate isomerase metal-binding domain-containing protein</fullName>
    </recommendedName>
</protein>
<dbReference type="AlphaFoldDB" id="A0A841BFW3"/>
<name>A0A841BFW3_9PSEU</name>
<accession>A0A841BFW3</accession>
<sequence length="283" mass="31019">MTRAITADQWRSARRAFRVTGRRFAELVTGVPDPGAMVTAEWTVADTVAHVAMIAKMYSSLVRPDSAPLLDARGQGQVEKTTVDTVSVLNTLVLADFPERDIGVLVTGLLADIEEVLRVTEGADPATPLDWLGESKVPLAGVLAHLVNELQIHGWDIAKALKLRWTMPPADAALFFDLFMVGVLTHGTGHLLDTDEPPRERRIAVAFRSAYTAPVVLVLHRGRVTVEEPGGPVDARIAFDPPSLNLMLFHRVGKARTVLTRKIVVSGRRPWLLPAFLRVVRLP</sequence>
<evidence type="ECO:0000259" key="1">
    <source>
        <dbReference type="Pfam" id="PF11716"/>
    </source>
</evidence>
<organism evidence="2 3">
    <name type="scientific">Amycolatopsis umgeniensis</name>
    <dbReference type="NCBI Taxonomy" id="336628"/>
    <lineage>
        <taxon>Bacteria</taxon>
        <taxon>Bacillati</taxon>
        <taxon>Actinomycetota</taxon>
        <taxon>Actinomycetes</taxon>
        <taxon>Pseudonocardiales</taxon>
        <taxon>Pseudonocardiaceae</taxon>
        <taxon>Amycolatopsis</taxon>
    </lineage>
</organism>
<dbReference type="Gene3D" id="1.20.120.450">
    <property type="entry name" value="dinb family like domain"/>
    <property type="match status" value="1"/>
</dbReference>
<dbReference type="Proteomes" id="UP000580861">
    <property type="component" value="Unassembled WGS sequence"/>
</dbReference>
<evidence type="ECO:0000313" key="2">
    <source>
        <dbReference type="EMBL" id="MBB5857675.1"/>
    </source>
</evidence>
<dbReference type="Pfam" id="PF11716">
    <property type="entry name" value="MDMPI_N"/>
    <property type="match status" value="1"/>
</dbReference>
<gene>
    <name evidence="2" type="ORF">HDA45_007762</name>
</gene>
<dbReference type="InterPro" id="IPR024344">
    <property type="entry name" value="MDMPI_metal-binding"/>
</dbReference>
<evidence type="ECO:0000313" key="3">
    <source>
        <dbReference type="Proteomes" id="UP000580861"/>
    </source>
</evidence>
<dbReference type="SUPFAM" id="SSF109854">
    <property type="entry name" value="DinB/YfiT-like putative metalloenzymes"/>
    <property type="match status" value="1"/>
</dbReference>
<dbReference type="InterPro" id="IPR034660">
    <property type="entry name" value="DinB/YfiT-like"/>
</dbReference>
<feature type="domain" description="Mycothiol-dependent maleylpyruvate isomerase metal-binding" evidence="1">
    <location>
        <begin position="22"/>
        <end position="158"/>
    </location>
</feature>
<dbReference type="RefSeq" id="WP_378316568.1">
    <property type="nucleotide sequence ID" value="NZ_JACHMX010000001.1"/>
</dbReference>
<reference evidence="2 3" key="1">
    <citation type="submission" date="2020-08" db="EMBL/GenBank/DDBJ databases">
        <title>Sequencing the genomes of 1000 actinobacteria strains.</title>
        <authorList>
            <person name="Klenk H.-P."/>
        </authorList>
    </citation>
    <scope>NUCLEOTIDE SEQUENCE [LARGE SCALE GENOMIC DNA]</scope>
    <source>
        <strain evidence="2 3">DSM 45272</strain>
    </source>
</reference>
<dbReference type="GO" id="GO:0046872">
    <property type="term" value="F:metal ion binding"/>
    <property type="evidence" value="ECO:0007669"/>
    <property type="project" value="InterPro"/>
</dbReference>
<keyword evidence="3" id="KW-1185">Reference proteome</keyword>
<dbReference type="EMBL" id="JACHMX010000001">
    <property type="protein sequence ID" value="MBB5857675.1"/>
    <property type="molecule type" value="Genomic_DNA"/>
</dbReference>